<dbReference type="PaxDb" id="30732-ENSOMEP00000025398"/>
<evidence type="ECO:0000256" key="3">
    <source>
        <dbReference type="ARBA" id="ARBA00022490"/>
    </source>
</evidence>
<dbReference type="GO" id="GO:0002376">
    <property type="term" value="P:immune system process"/>
    <property type="evidence" value="ECO:0007669"/>
    <property type="project" value="UniProtKB-KW"/>
</dbReference>
<protein>
    <recommendedName>
        <fullName evidence="7">Cystatin-B</fullName>
    </recommendedName>
    <alternativeName>
        <fullName evidence="8">Stefin-B</fullName>
    </alternativeName>
</protein>
<reference evidence="10" key="2">
    <citation type="submission" date="2025-09" db="UniProtKB">
        <authorList>
            <consortium name="Ensembl"/>
        </authorList>
    </citation>
    <scope>IDENTIFICATION</scope>
</reference>
<keyword evidence="5" id="KW-0789">Thiol protease inhibitor</keyword>
<evidence type="ECO:0000256" key="5">
    <source>
        <dbReference type="ARBA" id="ARBA00022704"/>
    </source>
</evidence>
<dbReference type="PANTHER" id="PTHR11414">
    <property type="entry name" value="CYSTATIN FAMILY MEMBER"/>
    <property type="match status" value="1"/>
</dbReference>
<dbReference type="AlphaFoldDB" id="A0A3B3D5M1"/>
<dbReference type="SMART" id="SM00043">
    <property type="entry name" value="CY"/>
    <property type="match status" value="1"/>
</dbReference>
<evidence type="ECO:0000256" key="2">
    <source>
        <dbReference type="ARBA" id="ARBA00009403"/>
    </source>
</evidence>
<comment type="similarity">
    <text evidence="2">Belongs to the cystatin family.</text>
</comment>
<dbReference type="InterPro" id="IPR046350">
    <property type="entry name" value="Cystatin_sf"/>
</dbReference>
<keyword evidence="3" id="KW-0963">Cytoplasm</keyword>
<comment type="subcellular location">
    <subcellularLocation>
        <location evidence="1">Cytoplasm</location>
    </subcellularLocation>
</comment>
<dbReference type="InterPro" id="IPR001713">
    <property type="entry name" value="Prot_inh_stefin"/>
</dbReference>
<evidence type="ECO:0000256" key="7">
    <source>
        <dbReference type="ARBA" id="ARBA00040677"/>
    </source>
</evidence>
<proteinExistence type="inferred from homology"/>
<feature type="domain" description="Cystatin" evidence="9">
    <location>
        <begin position="16"/>
        <end position="113"/>
    </location>
</feature>
<dbReference type="OMA" id="RTFFIKV"/>
<dbReference type="GeneTree" id="ENSGT00940000167204"/>
<evidence type="ECO:0000256" key="4">
    <source>
        <dbReference type="ARBA" id="ARBA00022690"/>
    </source>
</evidence>
<evidence type="ECO:0000313" key="11">
    <source>
        <dbReference type="Proteomes" id="UP000261560"/>
    </source>
</evidence>
<dbReference type="PRINTS" id="PR00295">
    <property type="entry name" value="STEFINA"/>
</dbReference>
<dbReference type="RefSeq" id="XP_024136005.2">
    <property type="nucleotide sequence ID" value="XM_024280237.2"/>
</dbReference>
<dbReference type="OrthoDB" id="2429551at2759"/>
<accession>A0A3B3D5M1</accession>
<evidence type="ECO:0000259" key="9">
    <source>
        <dbReference type="SMART" id="SM00043"/>
    </source>
</evidence>
<dbReference type="Proteomes" id="UP000261560">
    <property type="component" value="Unplaced"/>
</dbReference>
<evidence type="ECO:0000256" key="8">
    <source>
        <dbReference type="ARBA" id="ARBA00041437"/>
    </source>
</evidence>
<evidence type="ECO:0000256" key="1">
    <source>
        <dbReference type="ARBA" id="ARBA00004496"/>
    </source>
</evidence>
<name>A0A3B3D5M1_ORYME</name>
<sequence length="113" mass="12619">MLISLLVFHYKATAMDTCGGLSEAKDADDSIQKICDKTKACAEKKAGVDFSLFTAIIYKTQNVPGMNYFIKVHVGGDVYTHIRVHQNLPCEGGELELNNIQYPRTLSDPIEYF</sequence>
<evidence type="ECO:0000256" key="6">
    <source>
        <dbReference type="ARBA" id="ARBA00022859"/>
    </source>
</evidence>
<dbReference type="KEGG" id="oml:112151356"/>
<dbReference type="GeneID" id="112151356"/>
<dbReference type="Gene3D" id="3.10.450.10">
    <property type="match status" value="1"/>
</dbReference>
<dbReference type="InterPro" id="IPR000010">
    <property type="entry name" value="Cystatin_dom"/>
</dbReference>
<dbReference type="STRING" id="30732.ENSOMEP00000025398"/>
<reference evidence="10" key="1">
    <citation type="submission" date="2025-08" db="UniProtKB">
        <authorList>
            <consortium name="Ensembl"/>
        </authorList>
    </citation>
    <scope>IDENTIFICATION</scope>
</reference>
<dbReference type="SUPFAM" id="SSF54403">
    <property type="entry name" value="Cystatin/monellin"/>
    <property type="match status" value="1"/>
</dbReference>
<dbReference type="GO" id="GO:0071220">
    <property type="term" value="P:cellular response to bacterial lipoprotein"/>
    <property type="evidence" value="ECO:0007669"/>
    <property type="project" value="UniProtKB-ARBA"/>
</dbReference>
<dbReference type="Ensembl" id="ENSOMET00000007217.1">
    <property type="protein sequence ID" value="ENSOMEP00000025398.1"/>
    <property type="gene ID" value="ENSOMEG00000006597.1"/>
</dbReference>
<evidence type="ECO:0000313" key="10">
    <source>
        <dbReference type="Ensembl" id="ENSOMEP00000025398.1"/>
    </source>
</evidence>
<keyword evidence="6" id="KW-0391">Immunity</keyword>
<dbReference type="GO" id="GO:0005829">
    <property type="term" value="C:cytosol"/>
    <property type="evidence" value="ECO:0007669"/>
    <property type="project" value="TreeGrafter"/>
</dbReference>
<dbReference type="PANTHER" id="PTHR11414:SF21">
    <property type="entry name" value="CYSTATIN 14A, TANDEM DUPLICATE 1-RELATED"/>
    <property type="match status" value="1"/>
</dbReference>
<dbReference type="FunFam" id="3.10.450.10:FF:000001">
    <property type="entry name" value="Cystatin-A"/>
    <property type="match status" value="1"/>
</dbReference>
<keyword evidence="4" id="KW-0646">Protease inhibitor</keyword>
<dbReference type="CDD" id="cd00042">
    <property type="entry name" value="CY"/>
    <property type="match status" value="1"/>
</dbReference>
<dbReference type="GO" id="GO:0004869">
    <property type="term" value="F:cysteine-type endopeptidase inhibitor activity"/>
    <property type="evidence" value="ECO:0007669"/>
    <property type="project" value="UniProtKB-KW"/>
</dbReference>
<dbReference type="Pfam" id="PF00031">
    <property type="entry name" value="Cystatin"/>
    <property type="match status" value="1"/>
</dbReference>
<organism evidence="10 11">
    <name type="scientific">Oryzias melastigma</name>
    <name type="common">Marine medaka</name>
    <dbReference type="NCBI Taxonomy" id="30732"/>
    <lineage>
        <taxon>Eukaryota</taxon>
        <taxon>Metazoa</taxon>
        <taxon>Chordata</taxon>
        <taxon>Craniata</taxon>
        <taxon>Vertebrata</taxon>
        <taxon>Euteleostomi</taxon>
        <taxon>Actinopterygii</taxon>
        <taxon>Neopterygii</taxon>
        <taxon>Teleostei</taxon>
        <taxon>Neoteleostei</taxon>
        <taxon>Acanthomorphata</taxon>
        <taxon>Ovalentaria</taxon>
        <taxon>Atherinomorphae</taxon>
        <taxon>Beloniformes</taxon>
        <taxon>Adrianichthyidae</taxon>
        <taxon>Oryziinae</taxon>
        <taxon>Oryzias</taxon>
    </lineage>
</organism>
<keyword evidence="11" id="KW-1185">Reference proteome</keyword>